<accession>A0A238J4B2</accession>
<evidence type="ECO:0000313" key="3">
    <source>
        <dbReference type="Proteomes" id="UP000201838"/>
    </source>
</evidence>
<keyword evidence="3" id="KW-1185">Reference proteome</keyword>
<sequence length="169" mass="18981">MSRLAVSVGDAGTSDTVLNRNMWAYVWHTTRAHCQQRPRIRIIVPPSRLVNGSEANAITRYMARTLADDPKKVNEIPDLVSFRPNQIMYLPLISKGQDYLHGANFDAPLLDPDEFLAAHSGWNDYTKLPCQKDEDSAENTTGKTAWETRPRSRASLERSAGPTGSRRRS</sequence>
<proteinExistence type="predicted"/>
<feature type="compositionally biased region" description="Basic and acidic residues" evidence="1">
    <location>
        <begin position="146"/>
        <end position="156"/>
    </location>
</feature>
<organism evidence="2 3">
    <name type="scientific">Boseongicola aestuarii</name>
    <dbReference type="NCBI Taxonomy" id="1470561"/>
    <lineage>
        <taxon>Bacteria</taxon>
        <taxon>Pseudomonadati</taxon>
        <taxon>Pseudomonadota</taxon>
        <taxon>Alphaproteobacteria</taxon>
        <taxon>Rhodobacterales</taxon>
        <taxon>Paracoccaceae</taxon>
        <taxon>Boseongicola</taxon>
    </lineage>
</organism>
<feature type="region of interest" description="Disordered" evidence="1">
    <location>
        <begin position="128"/>
        <end position="169"/>
    </location>
</feature>
<name>A0A238J4B2_9RHOB</name>
<dbReference type="AlphaFoldDB" id="A0A238J4B2"/>
<dbReference type="EMBL" id="FXXQ01000018">
    <property type="protein sequence ID" value="SMX25538.1"/>
    <property type="molecule type" value="Genomic_DNA"/>
</dbReference>
<evidence type="ECO:0000313" key="2">
    <source>
        <dbReference type="EMBL" id="SMX25538.1"/>
    </source>
</evidence>
<protein>
    <submittedName>
        <fullName evidence="2">Uncharacterized protein</fullName>
    </submittedName>
</protein>
<gene>
    <name evidence="2" type="ORF">BOA8489_03682</name>
</gene>
<reference evidence="3" key="1">
    <citation type="submission" date="2017-05" db="EMBL/GenBank/DDBJ databases">
        <authorList>
            <person name="Rodrigo-Torres L."/>
            <person name="Arahal R. D."/>
            <person name="Lucena T."/>
        </authorList>
    </citation>
    <scope>NUCLEOTIDE SEQUENCE [LARGE SCALE GENOMIC DNA]</scope>
    <source>
        <strain evidence="3">CECT 8489</strain>
    </source>
</reference>
<evidence type="ECO:0000256" key="1">
    <source>
        <dbReference type="SAM" id="MobiDB-lite"/>
    </source>
</evidence>
<dbReference type="Proteomes" id="UP000201838">
    <property type="component" value="Unassembled WGS sequence"/>
</dbReference>